<proteinExistence type="predicted"/>
<dbReference type="Pfam" id="PF04149">
    <property type="entry name" value="DUF397"/>
    <property type="match status" value="1"/>
</dbReference>
<dbReference type="InterPro" id="IPR007278">
    <property type="entry name" value="DUF397"/>
</dbReference>
<protein>
    <submittedName>
        <fullName evidence="2">DUF397 domain-containing protein</fullName>
    </submittedName>
</protein>
<dbReference type="EMBL" id="VDEQ01000329">
    <property type="protein sequence ID" value="MQS39412.1"/>
    <property type="molecule type" value="Genomic_DNA"/>
</dbReference>
<evidence type="ECO:0000313" key="2">
    <source>
        <dbReference type="EMBL" id="MQS39412.1"/>
    </source>
</evidence>
<comment type="caution">
    <text evidence="2">The sequence shown here is derived from an EMBL/GenBank/DDBJ whole genome shotgun (WGS) entry which is preliminary data.</text>
</comment>
<feature type="domain" description="DUF397" evidence="1">
    <location>
        <begin position="14"/>
        <end position="69"/>
    </location>
</feature>
<sequence>MVNTSTLAGPAAPQWVKSTYSDPHGGNCVEWAPSCVRAHGLVPVRDSKVPAGPALILTPGAWTTLIALARATAA</sequence>
<name>A0ABW9P1J3_9ACTN</name>
<gene>
    <name evidence="2" type="ORF">FFZ77_28665</name>
</gene>
<evidence type="ECO:0000313" key="3">
    <source>
        <dbReference type="Proteomes" id="UP000460558"/>
    </source>
</evidence>
<dbReference type="RefSeq" id="WP_153486870.1">
    <property type="nucleotide sequence ID" value="NZ_VDEQ01000329.1"/>
</dbReference>
<evidence type="ECO:0000259" key="1">
    <source>
        <dbReference type="Pfam" id="PF04149"/>
    </source>
</evidence>
<organism evidence="2 3">
    <name type="scientific">Streptomyces katsurahamanus</name>
    <dbReference type="NCBI Taxonomy" id="2577098"/>
    <lineage>
        <taxon>Bacteria</taxon>
        <taxon>Bacillati</taxon>
        <taxon>Actinomycetota</taxon>
        <taxon>Actinomycetes</taxon>
        <taxon>Kitasatosporales</taxon>
        <taxon>Streptomycetaceae</taxon>
        <taxon>Streptomyces</taxon>
    </lineage>
</organism>
<dbReference type="Proteomes" id="UP000460558">
    <property type="component" value="Unassembled WGS sequence"/>
</dbReference>
<accession>A0ABW9P1J3</accession>
<reference evidence="2 3" key="1">
    <citation type="submission" date="2019-06" db="EMBL/GenBank/DDBJ databases">
        <title>Comparative genomics and metabolomics analyses of clavulanic acid producing Streptomyces species provides insight into specialized metabolism and evolution of beta-lactam biosynthetic gene clusters.</title>
        <authorList>
            <person name="Moore M.A."/>
            <person name="Cruz-Morales P."/>
            <person name="Barona Gomez F."/>
            <person name="Kapil T."/>
        </authorList>
    </citation>
    <scope>NUCLEOTIDE SEQUENCE [LARGE SCALE GENOMIC DNA]</scope>
    <source>
        <strain evidence="2 3">T-272</strain>
    </source>
</reference>
<keyword evidence="3" id="KW-1185">Reference proteome</keyword>